<keyword evidence="1" id="KW-0805">Transcription regulation</keyword>
<evidence type="ECO:0000313" key="7">
    <source>
        <dbReference type="EMBL" id="REF29715.1"/>
    </source>
</evidence>
<dbReference type="SUPFAM" id="SSF46689">
    <property type="entry name" value="Homeodomain-like"/>
    <property type="match status" value="1"/>
</dbReference>
<feature type="DNA-binding region" description="H-T-H motif" evidence="4">
    <location>
        <begin position="30"/>
        <end position="49"/>
    </location>
</feature>
<evidence type="ECO:0000256" key="1">
    <source>
        <dbReference type="ARBA" id="ARBA00023015"/>
    </source>
</evidence>
<evidence type="ECO:0000259" key="6">
    <source>
        <dbReference type="PROSITE" id="PS50977"/>
    </source>
</evidence>
<organism evidence="7 8">
    <name type="scientific">Calidifontibacter indicus</name>
    <dbReference type="NCBI Taxonomy" id="419650"/>
    <lineage>
        <taxon>Bacteria</taxon>
        <taxon>Bacillati</taxon>
        <taxon>Actinomycetota</taxon>
        <taxon>Actinomycetes</taxon>
        <taxon>Micrococcales</taxon>
        <taxon>Dermacoccaceae</taxon>
        <taxon>Calidifontibacter</taxon>
    </lineage>
</organism>
<dbReference type="InterPro" id="IPR009057">
    <property type="entry name" value="Homeodomain-like_sf"/>
</dbReference>
<dbReference type="PROSITE" id="PS50977">
    <property type="entry name" value="HTH_TETR_2"/>
    <property type="match status" value="1"/>
</dbReference>
<dbReference type="SUPFAM" id="SSF48498">
    <property type="entry name" value="Tetracyclin repressor-like, C-terminal domain"/>
    <property type="match status" value="1"/>
</dbReference>
<dbReference type="PANTHER" id="PTHR30055:SF151">
    <property type="entry name" value="TRANSCRIPTIONAL REGULATORY PROTEIN"/>
    <property type="match status" value="1"/>
</dbReference>
<evidence type="ECO:0000256" key="5">
    <source>
        <dbReference type="SAM" id="MobiDB-lite"/>
    </source>
</evidence>
<feature type="region of interest" description="Disordered" evidence="5">
    <location>
        <begin position="156"/>
        <end position="180"/>
    </location>
</feature>
<evidence type="ECO:0000256" key="3">
    <source>
        <dbReference type="ARBA" id="ARBA00023163"/>
    </source>
</evidence>
<evidence type="ECO:0000256" key="2">
    <source>
        <dbReference type="ARBA" id="ARBA00023125"/>
    </source>
</evidence>
<accession>A0A3D9USU3</accession>
<dbReference type="PANTHER" id="PTHR30055">
    <property type="entry name" value="HTH-TYPE TRANSCRIPTIONAL REGULATOR RUTR"/>
    <property type="match status" value="1"/>
</dbReference>
<keyword evidence="2 4" id="KW-0238">DNA-binding</keyword>
<feature type="domain" description="HTH tetR-type" evidence="6">
    <location>
        <begin position="7"/>
        <end position="67"/>
    </location>
</feature>
<protein>
    <submittedName>
        <fullName evidence="7">TetR family transcriptional regulator</fullName>
    </submittedName>
</protein>
<keyword evidence="3" id="KW-0804">Transcription</keyword>
<dbReference type="Pfam" id="PF00440">
    <property type="entry name" value="TetR_N"/>
    <property type="match status" value="1"/>
</dbReference>
<sequence length="229" mass="24898">MPAATTPLNRDRVLRSGVRLADAEGLDAVTMRRLADELGVTPMALYKHVADKDDLLTGMVDVVVADMASDAPSDPSDWQGGVRAALRQARTVLGRHPWARRAIESRTERTAAVLDHMERLSAVFIGAGFTPDLTHHVMHLLGNRIWGFSPELFTDHDGRSPSDARTPPGRGRTPDPADYPSILAISADAQARRPGADGCDEDFEMEFAVDVLVGGIERLRADGWQSPRG</sequence>
<comment type="caution">
    <text evidence="7">The sequence shown here is derived from an EMBL/GenBank/DDBJ whole genome shotgun (WGS) entry which is preliminary data.</text>
</comment>
<dbReference type="GO" id="GO:0000976">
    <property type="term" value="F:transcription cis-regulatory region binding"/>
    <property type="evidence" value="ECO:0007669"/>
    <property type="project" value="TreeGrafter"/>
</dbReference>
<dbReference type="InterPro" id="IPR001647">
    <property type="entry name" value="HTH_TetR"/>
</dbReference>
<proteinExistence type="predicted"/>
<evidence type="ECO:0000313" key="8">
    <source>
        <dbReference type="Proteomes" id="UP000256253"/>
    </source>
</evidence>
<dbReference type="GO" id="GO:0045892">
    <property type="term" value="P:negative regulation of DNA-templated transcription"/>
    <property type="evidence" value="ECO:0007669"/>
    <property type="project" value="InterPro"/>
</dbReference>
<dbReference type="InterPro" id="IPR004111">
    <property type="entry name" value="Repressor_TetR_C"/>
</dbReference>
<dbReference type="AlphaFoldDB" id="A0A3D9USU3"/>
<gene>
    <name evidence="7" type="ORF">DFJ65_0682</name>
</gene>
<dbReference type="InterPro" id="IPR050109">
    <property type="entry name" value="HTH-type_TetR-like_transc_reg"/>
</dbReference>
<dbReference type="InterPro" id="IPR036271">
    <property type="entry name" value="Tet_transcr_reg_TetR-rel_C_sf"/>
</dbReference>
<evidence type="ECO:0000256" key="4">
    <source>
        <dbReference type="PROSITE-ProRule" id="PRU00335"/>
    </source>
</evidence>
<dbReference type="EMBL" id="QTUA01000001">
    <property type="protein sequence ID" value="REF29715.1"/>
    <property type="molecule type" value="Genomic_DNA"/>
</dbReference>
<dbReference type="Pfam" id="PF02909">
    <property type="entry name" value="TetR_C_1"/>
    <property type="match status" value="1"/>
</dbReference>
<keyword evidence="8" id="KW-1185">Reference proteome</keyword>
<feature type="compositionally biased region" description="Low complexity" evidence="5">
    <location>
        <begin position="163"/>
        <end position="178"/>
    </location>
</feature>
<name>A0A3D9USU3_9MICO</name>
<dbReference type="GO" id="GO:0003700">
    <property type="term" value="F:DNA-binding transcription factor activity"/>
    <property type="evidence" value="ECO:0007669"/>
    <property type="project" value="TreeGrafter"/>
</dbReference>
<dbReference type="Gene3D" id="1.10.357.10">
    <property type="entry name" value="Tetracycline Repressor, domain 2"/>
    <property type="match status" value="1"/>
</dbReference>
<dbReference type="RefSeq" id="WP_245949968.1">
    <property type="nucleotide sequence ID" value="NZ_QTUA01000001.1"/>
</dbReference>
<reference evidence="7 8" key="1">
    <citation type="submission" date="2018-08" db="EMBL/GenBank/DDBJ databases">
        <title>Sequencing the genomes of 1000 actinobacteria strains.</title>
        <authorList>
            <person name="Klenk H.-P."/>
        </authorList>
    </citation>
    <scope>NUCLEOTIDE SEQUENCE [LARGE SCALE GENOMIC DNA]</scope>
    <source>
        <strain evidence="7 8">DSM 22967</strain>
    </source>
</reference>
<dbReference type="Proteomes" id="UP000256253">
    <property type="component" value="Unassembled WGS sequence"/>
</dbReference>